<feature type="chain" id="PRO_5046191225" description="Secreted protein" evidence="1">
    <location>
        <begin position="23"/>
        <end position="168"/>
    </location>
</feature>
<reference evidence="2 3" key="1">
    <citation type="submission" date="2022-05" db="EMBL/GenBank/DDBJ databases">
        <title>Genome Resource of Streptomyces lavenduligriseus GA1-1, a Strain with Broad-Spectrum Antifungal Activity against Phytopathogenic Fungi.</title>
        <authorList>
            <person name="Qi D."/>
        </authorList>
    </citation>
    <scope>NUCLEOTIDE SEQUENCE [LARGE SCALE GENOMIC DNA]</scope>
    <source>
        <strain evidence="2 3">GA1-1</strain>
    </source>
</reference>
<sequence>MNARRVRLAVLAPLAVSSLALGTVTFSASTAAAASPTCSVRSTDNPRNLLVSGRNFEPHRLVAVSSASGGVRAVRAGATGRFSLTITDASGTVRARQSGGRTVRCGTAGTGQDNARKQYREGFRQGFAAVRANCDATQPRQGFAAVDENFRKGFRDGARLASRQFCED</sequence>
<dbReference type="EMBL" id="JAMCCK010000053">
    <property type="protein sequence ID" value="MCL3998039.1"/>
    <property type="molecule type" value="Genomic_DNA"/>
</dbReference>
<keyword evidence="1" id="KW-0732">Signal</keyword>
<evidence type="ECO:0008006" key="4">
    <source>
        <dbReference type="Google" id="ProtNLM"/>
    </source>
</evidence>
<evidence type="ECO:0000313" key="2">
    <source>
        <dbReference type="EMBL" id="MCL3998039.1"/>
    </source>
</evidence>
<evidence type="ECO:0000313" key="3">
    <source>
        <dbReference type="Proteomes" id="UP001202052"/>
    </source>
</evidence>
<proteinExistence type="predicted"/>
<comment type="caution">
    <text evidence="2">The sequence shown here is derived from an EMBL/GenBank/DDBJ whole genome shotgun (WGS) entry which is preliminary data.</text>
</comment>
<evidence type="ECO:0000256" key="1">
    <source>
        <dbReference type="SAM" id="SignalP"/>
    </source>
</evidence>
<dbReference type="RefSeq" id="WP_249492754.1">
    <property type="nucleotide sequence ID" value="NZ_JAMCCK010000053.1"/>
</dbReference>
<accession>A0ABT0P2T1</accession>
<organism evidence="2 3">
    <name type="scientific">Streptomyces lavenduligriseus</name>
    <dbReference type="NCBI Taxonomy" id="67315"/>
    <lineage>
        <taxon>Bacteria</taxon>
        <taxon>Bacillati</taxon>
        <taxon>Actinomycetota</taxon>
        <taxon>Actinomycetes</taxon>
        <taxon>Kitasatosporales</taxon>
        <taxon>Streptomycetaceae</taxon>
        <taxon>Streptomyces</taxon>
    </lineage>
</organism>
<protein>
    <recommendedName>
        <fullName evidence="4">Secreted protein</fullName>
    </recommendedName>
</protein>
<feature type="signal peptide" evidence="1">
    <location>
        <begin position="1"/>
        <end position="22"/>
    </location>
</feature>
<dbReference type="Proteomes" id="UP001202052">
    <property type="component" value="Unassembled WGS sequence"/>
</dbReference>
<name>A0ABT0P2T1_9ACTN</name>
<gene>
    <name evidence="2" type="ORF">M4438_31830</name>
</gene>
<keyword evidence="3" id="KW-1185">Reference proteome</keyword>